<feature type="domain" description="C2H2-type" evidence="3">
    <location>
        <begin position="208"/>
        <end position="235"/>
    </location>
</feature>
<dbReference type="InterPro" id="IPR021109">
    <property type="entry name" value="Peptidase_aspartic_dom_sf"/>
</dbReference>
<dbReference type="CDD" id="cd00303">
    <property type="entry name" value="retropepsin_like"/>
    <property type="match status" value="1"/>
</dbReference>
<dbReference type="InterPro" id="IPR036236">
    <property type="entry name" value="Znf_C2H2_sf"/>
</dbReference>
<proteinExistence type="predicted"/>
<sequence length="483" mass="53670">MILADGKSVPVHGKAEMEVEIGGRKKRHIFWVAELGPDCILGLDFLRQHDCNIYAKKGQVLIEDDGEDVVKPNYANEEIEAGDCCRIVASETIVLSAQSEMFIPGRVKDLQETGVGEVKMMNPSNSLFGKKGVLVARCVVDVGQEAIPVRLVNLSDNPVTLYRNTTVGVCEGVEEVSSRSSADDATMDLHEGTGLKMSDHRPLFAVEYTCAECPRRFHDIQLMRDHAEYEHGHRTYRCQICKDFSSARKADTIKHESHCGGRTEKGRRHGEGSEERRGGGTVSSVVVVANEREGRTTDRPKRSQDERKRKRDSGKGTGQRKEAKTDDISPVAGKLGSTSKGSGTERPDGDRSRREPESVERGHGKEDTNAEPSDNMGGKRAGIHPMAVVHPTPPRAQRRFKWPSLQQLLDLGSPLEERSASAEREIQQAERDELEVPGTKKSFRSESYQLTDKLNLITTTKRVVYPDGRIYEVEEKKIAPSQE</sequence>
<keyword evidence="5" id="KW-1185">Reference proteome</keyword>
<feature type="compositionally biased region" description="Basic and acidic residues" evidence="2">
    <location>
        <begin position="415"/>
        <end position="431"/>
    </location>
</feature>
<feature type="region of interest" description="Disordered" evidence="2">
    <location>
        <begin position="251"/>
        <end position="399"/>
    </location>
</feature>
<evidence type="ECO:0000313" key="5">
    <source>
        <dbReference type="Proteomes" id="UP001152320"/>
    </source>
</evidence>
<name>A0A9Q1CDW5_HOLLE</name>
<feature type="compositionally biased region" description="Basic and acidic residues" evidence="2">
    <location>
        <begin position="251"/>
        <end position="278"/>
    </location>
</feature>
<dbReference type="OrthoDB" id="425619at2759"/>
<dbReference type="Gene3D" id="2.40.70.10">
    <property type="entry name" value="Acid Proteases"/>
    <property type="match status" value="1"/>
</dbReference>
<evidence type="ECO:0000259" key="3">
    <source>
        <dbReference type="PROSITE" id="PS50157"/>
    </source>
</evidence>
<evidence type="ECO:0000313" key="4">
    <source>
        <dbReference type="EMBL" id="KAJ8042890.1"/>
    </source>
</evidence>
<comment type="caution">
    <text evidence="4">The sequence shown here is derived from an EMBL/GenBank/DDBJ whole genome shotgun (WGS) entry which is preliminary data.</text>
</comment>
<dbReference type="PROSITE" id="PS00028">
    <property type="entry name" value="ZINC_FINGER_C2H2_1"/>
    <property type="match status" value="1"/>
</dbReference>
<feature type="region of interest" description="Disordered" evidence="2">
    <location>
        <begin position="413"/>
        <end position="440"/>
    </location>
</feature>
<feature type="compositionally biased region" description="Basic and acidic residues" evidence="2">
    <location>
        <begin position="343"/>
        <end position="368"/>
    </location>
</feature>
<evidence type="ECO:0000256" key="1">
    <source>
        <dbReference type="PROSITE-ProRule" id="PRU00042"/>
    </source>
</evidence>
<keyword evidence="1" id="KW-0479">Metal-binding</keyword>
<dbReference type="EMBL" id="JAIZAY010000004">
    <property type="protein sequence ID" value="KAJ8042890.1"/>
    <property type="molecule type" value="Genomic_DNA"/>
</dbReference>
<dbReference type="SUPFAM" id="SSF57667">
    <property type="entry name" value="beta-beta-alpha zinc fingers"/>
    <property type="match status" value="1"/>
</dbReference>
<dbReference type="InterPro" id="IPR013087">
    <property type="entry name" value="Znf_C2H2_type"/>
</dbReference>
<dbReference type="GO" id="GO:0008270">
    <property type="term" value="F:zinc ion binding"/>
    <property type="evidence" value="ECO:0007669"/>
    <property type="project" value="UniProtKB-KW"/>
</dbReference>
<feature type="compositionally biased region" description="Basic and acidic residues" evidence="2">
    <location>
        <begin position="290"/>
        <end position="307"/>
    </location>
</feature>
<dbReference type="Proteomes" id="UP001152320">
    <property type="component" value="Chromosome 4"/>
</dbReference>
<evidence type="ECO:0000256" key="2">
    <source>
        <dbReference type="SAM" id="MobiDB-lite"/>
    </source>
</evidence>
<feature type="compositionally biased region" description="Low complexity" evidence="2">
    <location>
        <begin position="333"/>
        <end position="342"/>
    </location>
</feature>
<reference evidence="4" key="1">
    <citation type="submission" date="2021-10" db="EMBL/GenBank/DDBJ databases">
        <title>Tropical sea cucumber genome reveals ecological adaptation and Cuvierian tubules defense mechanism.</title>
        <authorList>
            <person name="Chen T."/>
        </authorList>
    </citation>
    <scope>NUCLEOTIDE SEQUENCE</scope>
    <source>
        <strain evidence="4">Nanhai2018</strain>
        <tissue evidence="4">Muscle</tissue>
    </source>
</reference>
<accession>A0A9Q1CDW5</accession>
<gene>
    <name evidence="4" type="ORF">HOLleu_09768</name>
</gene>
<protein>
    <recommendedName>
        <fullName evidence="3">C2H2-type domain-containing protein</fullName>
    </recommendedName>
</protein>
<keyword evidence="1" id="KW-0862">Zinc</keyword>
<keyword evidence="1" id="KW-0863">Zinc-finger</keyword>
<organism evidence="4 5">
    <name type="scientific">Holothuria leucospilota</name>
    <name type="common">Black long sea cucumber</name>
    <name type="synonym">Mertensiothuria leucospilota</name>
    <dbReference type="NCBI Taxonomy" id="206669"/>
    <lineage>
        <taxon>Eukaryota</taxon>
        <taxon>Metazoa</taxon>
        <taxon>Echinodermata</taxon>
        <taxon>Eleutherozoa</taxon>
        <taxon>Echinozoa</taxon>
        <taxon>Holothuroidea</taxon>
        <taxon>Aspidochirotacea</taxon>
        <taxon>Aspidochirotida</taxon>
        <taxon>Holothuriidae</taxon>
        <taxon>Holothuria</taxon>
    </lineage>
</organism>
<dbReference type="AlphaFoldDB" id="A0A9Q1CDW5"/>
<dbReference type="PROSITE" id="PS50157">
    <property type="entry name" value="ZINC_FINGER_C2H2_2"/>
    <property type="match status" value="1"/>
</dbReference>